<evidence type="ECO:0000256" key="14">
    <source>
        <dbReference type="NCBIfam" id="TIGR01036"/>
    </source>
</evidence>
<evidence type="ECO:0000256" key="5">
    <source>
        <dbReference type="ARBA" id="ARBA00005359"/>
    </source>
</evidence>
<evidence type="ECO:0000256" key="2">
    <source>
        <dbReference type="ARBA" id="ARBA00003125"/>
    </source>
</evidence>
<dbReference type="NCBIfam" id="TIGR01036">
    <property type="entry name" value="pyrD_sub2"/>
    <property type="match status" value="1"/>
</dbReference>
<evidence type="ECO:0000256" key="3">
    <source>
        <dbReference type="ARBA" id="ARBA00004370"/>
    </source>
</evidence>
<dbReference type="EC" id="1.3.5.2" evidence="6 14"/>
<dbReference type="InterPro" id="IPR001295">
    <property type="entry name" value="Dihydroorotate_DH_CS"/>
</dbReference>
<comment type="similarity">
    <text evidence="5">Belongs to the dihydroorotate dehydrogenase family. Type 2 subfamily.</text>
</comment>
<keyword evidence="9" id="KW-0288">FMN</keyword>
<organism evidence="16 17">
    <name type="scientific">Pyruvatibacter mobilis</name>
    <dbReference type="NCBI Taxonomy" id="1712261"/>
    <lineage>
        <taxon>Bacteria</taxon>
        <taxon>Pseudomonadati</taxon>
        <taxon>Pseudomonadota</taxon>
        <taxon>Alphaproteobacteria</taxon>
        <taxon>Hyphomicrobiales</taxon>
        <taxon>Parvibaculaceae</taxon>
        <taxon>Pyruvatibacter</taxon>
    </lineage>
</organism>
<dbReference type="GeneID" id="300655634"/>
<comment type="cofactor">
    <cofactor evidence="1">
        <name>FMN</name>
        <dbReference type="ChEBI" id="CHEBI:58210"/>
    </cofactor>
</comment>
<evidence type="ECO:0000313" key="17">
    <source>
        <dbReference type="Proteomes" id="UP000470384"/>
    </source>
</evidence>
<reference evidence="16 17" key="1">
    <citation type="journal article" date="2016" name="Int. J. Syst. Evol. Microbiol.">
        <title>Pyruvatibacter mobilis gen. nov., sp. nov., a marine bacterium from the culture broth of Picochlorum sp. 122.</title>
        <authorList>
            <person name="Wang G."/>
            <person name="Tang M."/>
            <person name="Wu H."/>
            <person name="Dai S."/>
            <person name="Li T."/>
            <person name="Chen C."/>
            <person name="He H."/>
            <person name="Fan J."/>
            <person name="Xiang W."/>
            <person name="Li X."/>
        </authorList>
    </citation>
    <scope>NUCLEOTIDE SEQUENCE [LARGE SCALE GENOMIC DNA]</scope>
    <source>
        <strain evidence="16 17">GYP-11</strain>
    </source>
</reference>
<dbReference type="OrthoDB" id="9802377at2"/>
<evidence type="ECO:0000256" key="11">
    <source>
        <dbReference type="ARBA" id="ARBA00023002"/>
    </source>
</evidence>
<evidence type="ECO:0000256" key="6">
    <source>
        <dbReference type="ARBA" id="ARBA00012791"/>
    </source>
</evidence>
<comment type="function">
    <text evidence="2">Catalyzes the conversion of dihydroorotate to orotate with quinone as electron acceptor.</text>
</comment>
<dbReference type="AlphaFoldDB" id="A0A845Q7Y3"/>
<dbReference type="PANTHER" id="PTHR48109">
    <property type="entry name" value="DIHYDROOROTATE DEHYDROGENASE (QUINONE), MITOCHONDRIAL-RELATED"/>
    <property type="match status" value="1"/>
</dbReference>
<comment type="pathway">
    <text evidence="4">Pyrimidine metabolism; UMP biosynthesis via de novo pathway; orotate from (S)-dihydroorotate (quinone route): step 1/1.</text>
</comment>
<dbReference type="PANTHER" id="PTHR48109:SF4">
    <property type="entry name" value="DIHYDROOROTATE DEHYDROGENASE (QUINONE), MITOCHONDRIAL"/>
    <property type="match status" value="1"/>
</dbReference>
<dbReference type="InterPro" id="IPR013785">
    <property type="entry name" value="Aldolase_TIM"/>
</dbReference>
<sequence>MTSPAFFAAKLLRLLPPETAHVIAVRALAMGLGPMEPQIPDPVLRIHAMGLDFPNPVGIAAGFDKDARAPDALLALGFGFAEAGTVTPRPQPGNPRPRMFRLTEDKGVINRLGFNNQGLDAFCARLAARQGQPGIVGANIGANKDSADRVADYVTGLSRVAPYASYVTVNISSPNTPGLRDLQARDALRDLAARVSSARNALDGYETRILPLVLKIAPDLAEDDIVDAVDAAIEAGFQGMIVSNTTIARPDTLQSRNRGEAGGLSGAPLFEASTHALKIAATAARGRLVLIGAGGVASGQDAYTKIRSGASLVQLYTAFGFEGPTLIPKIKRDLAELLRRDGFQHVGDAVGADL</sequence>
<comment type="subcellular location">
    <subcellularLocation>
        <location evidence="3">Membrane</location>
    </subcellularLocation>
</comment>
<proteinExistence type="inferred from homology"/>
<accession>A0A845Q7Y3</accession>
<keyword evidence="12" id="KW-0472">Membrane</keyword>
<evidence type="ECO:0000256" key="1">
    <source>
        <dbReference type="ARBA" id="ARBA00001917"/>
    </source>
</evidence>
<dbReference type="GO" id="GO:0106430">
    <property type="term" value="F:dihydroorotate dehydrogenase (quinone) activity"/>
    <property type="evidence" value="ECO:0007669"/>
    <property type="project" value="UniProtKB-EC"/>
</dbReference>
<evidence type="ECO:0000256" key="10">
    <source>
        <dbReference type="ARBA" id="ARBA00022975"/>
    </source>
</evidence>
<comment type="caution">
    <text evidence="16">The sequence shown here is derived from an EMBL/GenBank/DDBJ whole genome shotgun (WGS) entry which is preliminary data.</text>
</comment>
<evidence type="ECO:0000256" key="12">
    <source>
        <dbReference type="ARBA" id="ARBA00023136"/>
    </source>
</evidence>
<dbReference type="PIRSF" id="PIRSF000164">
    <property type="entry name" value="DHO_oxidase"/>
    <property type="match status" value="1"/>
</dbReference>
<dbReference type="PROSITE" id="PS00911">
    <property type="entry name" value="DHODEHASE_1"/>
    <property type="match status" value="1"/>
</dbReference>
<dbReference type="Pfam" id="PF01180">
    <property type="entry name" value="DHO_dh"/>
    <property type="match status" value="1"/>
</dbReference>
<evidence type="ECO:0000256" key="4">
    <source>
        <dbReference type="ARBA" id="ARBA00005161"/>
    </source>
</evidence>
<comment type="catalytic activity">
    <reaction evidence="13">
        <text>(S)-dihydroorotate + a quinone = orotate + a quinol</text>
        <dbReference type="Rhea" id="RHEA:30187"/>
        <dbReference type="ChEBI" id="CHEBI:24646"/>
        <dbReference type="ChEBI" id="CHEBI:30839"/>
        <dbReference type="ChEBI" id="CHEBI:30864"/>
        <dbReference type="ChEBI" id="CHEBI:132124"/>
        <dbReference type="EC" id="1.3.5.2"/>
    </reaction>
</comment>
<dbReference type="SUPFAM" id="SSF51395">
    <property type="entry name" value="FMN-linked oxidoreductases"/>
    <property type="match status" value="1"/>
</dbReference>
<dbReference type="CDD" id="cd04738">
    <property type="entry name" value="DHOD_2_like"/>
    <property type="match status" value="1"/>
</dbReference>
<evidence type="ECO:0000256" key="7">
    <source>
        <dbReference type="ARBA" id="ARBA00018366"/>
    </source>
</evidence>
<dbReference type="RefSeq" id="WP_160586847.1">
    <property type="nucleotide sequence ID" value="NZ_BMHN01000001.1"/>
</dbReference>
<dbReference type="InterPro" id="IPR005719">
    <property type="entry name" value="Dihydroorotate_DH_2"/>
</dbReference>
<keyword evidence="17" id="KW-1185">Reference proteome</keyword>
<evidence type="ECO:0000256" key="8">
    <source>
        <dbReference type="ARBA" id="ARBA00022630"/>
    </source>
</evidence>
<keyword evidence="8" id="KW-0285">Flavoprotein</keyword>
<dbReference type="NCBIfam" id="NF003652">
    <property type="entry name" value="PRK05286.2-5"/>
    <property type="match status" value="1"/>
</dbReference>
<dbReference type="InterPro" id="IPR005720">
    <property type="entry name" value="Dihydroorotate_DH_cat"/>
</dbReference>
<dbReference type="GO" id="GO:0005737">
    <property type="term" value="C:cytoplasm"/>
    <property type="evidence" value="ECO:0007669"/>
    <property type="project" value="InterPro"/>
</dbReference>
<evidence type="ECO:0000256" key="9">
    <source>
        <dbReference type="ARBA" id="ARBA00022643"/>
    </source>
</evidence>
<keyword evidence="10" id="KW-0665">Pyrimidine biosynthesis</keyword>
<dbReference type="NCBIfam" id="NF003645">
    <property type="entry name" value="PRK05286.1-2"/>
    <property type="match status" value="1"/>
</dbReference>
<dbReference type="InterPro" id="IPR050074">
    <property type="entry name" value="DHO_dehydrogenase"/>
</dbReference>
<name>A0A845Q7Y3_9HYPH</name>
<dbReference type="GO" id="GO:0006207">
    <property type="term" value="P:'de novo' pyrimidine nucleobase biosynthetic process"/>
    <property type="evidence" value="ECO:0007669"/>
    <property type="project" value="UniProtKB-UniRule"/>
</dbReference>
<dbReference type="Gene3D" id="3.20.20.70">
    <property type="entry name" value="Aldolase class I"/>
    <property type="match status" value="1"/>
</dbReference>
<protein>
    <recommendedName>
        <fullName evidence="7 14">Dihydroorotate dehydrogenase (quinone)</fullName>
        <ecNumber evidence="6 14">1.3.5.2</ecNumber>
    </recommendedName>
</protein>
<dbReference type="Proteomes" id="UP000470384">
    <property type="component" value="Unassembled WGS sequence"/>
</dbReference>
<dbReference type="PROSITE" id="PS00912">
    <property type="entry name" value="DHODEHASE_2"/>
    <property type="match status" value="1"/>
</dbReference>
<dbReference type="GO" id="GO:0044205">
    <property type="term" value="P:'de novo' UMP biosynthetic process"/>
    <property type="evidence" value="ECO:0007669"/>
    <property type="project" value="UniProtKB-UniPathway"/>
</dbReference>
<feature type="domain" description="Dihydroorotate dehydrogenase catalytic" evidence="15">
    <location>
        <begin position="44"/>
        <end position="338"/>
    </location>
</feature>
<evidence type="ECO:0000256" key="13">
    <source>
        <dbReference type="ARBA" id="ARBA00048639"/>
    </source>
</evidence>
<gene>
    <name evidence="16" type="ORF">GTQ45_03360</name>
</gene>
<dbReference type="GO" id="GO:0016020">
    <property type="term" value="C:membrane"/>
    <property type="evidence" value="ECO:0007669"/>
    <property type="project" value="UniProtKB-SubCell"/>
</dbReference>
<keyword evidence="11 16" id="KW-0560">Oxidoreductase</keyword>
<dbReference type="UniPathway" id="UPA00070">
    <property type="reaction ID" value="UER00946"/>
</dbReference>
<dbReference type="EMBL" id="WXYQ01000003">
    <property type="protein sequence ID" value="NBG94765.1"/>
    <property type="molecule type" value="Genomic_DNA"/>
</dbReference>
<evidence type="ECO:0000313" key="16">
    <source>
        <dbReference type="EMBL" id="NBG94765.1"/>
    </source>
</evidence>
<evidence type="ECO:0000259" key="15">
    <source>
        <dbReference type="Pfam" id="PF01180"/>
    </source>
</evidence>
<dbReference type="InterPro" id="IPR012135">
    <property type="entry name" value="Dihydroorotate_DH_1_2"/>
</dbReference>